<evidence type="ECO:0000313" key="2">
    <source>
        <dbReference type="EMBL" id="NAS11905.1"/>
    </source>
</evidence>
<keyword evidence="3" id="KW-1185">Reference proteome</keyword>
<dbReference type="InterPro" id="IPR010496">
    <property type="entry name" value="AL/BT2_dom"/>
</dbReference>
<gene>
    <name evidence="2" type="ORF">GTQ38_07830</name>
</gene>
<proteinExistence type="predicted"/>
<dbReference type="PROSITE" id="PS51257">
    <property type="entry name" value="PROKAR_LIPOPROTEIN"/>
    <property type="match status" value="1"/>
</dbReference>
<dbReference type="AlphaFoldDB" id="A0A6L9EAX4"/>
<reference evidence="2 3" key="1">
    <citation type="submission" date="2020-01" db="EMBL/GenBank/DDBJ databases">
        <title>Bacteria diversity of Porities sp.</title>
        <authorList>
            <person name="Wang G."/>
        </authorList>
    </citation>
    <scope>NUCLEOTIDE SEQUENCE [LARGE SCALE GENOMIC DNA]</scope>
    <source>
        <strain evidence="2 3">R33</strain>
    </source>
</reference>
<protein>
    <submittedName>
        <fullName evidence="2">DUF1080 domain-containing protein</fullName>
    </submittedName>
</protein>
<feature type="domain" description="3-keto-alpha-glucoside-1,2-lyase/3-keto-2-hydroxy-glucal hydratase" evidence="1">
    <location>
        <begin position="36"/>
        <end position="232"/>
    </location>
</feature>
<name>A0A6L9EAX4_9FLAO</name>
<sequence>MNGKLIFFGLALILLGCKEQQKDKVSPDPEEKEPQWISLMDASQWRGYNMDSLPEKWVVKDSLITCFGDAEAEGGDIISKETYDNFELSLEWKISEAGNSGIFYHVVEDTLYGSAASTGPEYQILDDVGFPEPIEDWQKTGANYAMHTANAKKKLKAVGEWNSSRIIFDRGKVEHWLNGEKIVEFDKNSADWDERREAGKWKDYPAYGKTNDGHFALQDHGAGVWFRKIKVRRL</sequence>
<dbReference type="GO" id="GO:0016787">
    <property type="term" value="F:hydrolase activity"/>
    <property type="evidence" value="ECO:0007669"/>
    <property type="project" value="InterPro"/>
</dbReference>
<comment type="caution">
    <text evidence="2">The sequence shown here is derived from an EMBL/GenBank/DDBJ whole genome shotgun (WGS) entry which is preliminary data.</text>
</comment>
<dbReference type="Pfam" id="PF06439">
    <property type="entry name" value="3keto-disac_hyd"/>
    <property type="match status" value="1"/>
</dbReference>
<dbReference type="EMBL" id="WXYO01000003">
    <property type="protein sequence ID" value="NAS11905.1"/>
    <property type="molecule type" value="Genomic_DNA"/>
</dbReference>
<dbReference type="RefSeq" id="WP_161434940.1">
    <property type="nucleotide sequence ID" value="NZ_WXYO01000003.1"/>
</dbReference>
<evidence type="ECO:0000313" key="3">
    <source>
        <dbReference type="Proteomes" id="UP000475249"/>
    </source>
</evidence>
<dbReference type="Proteomes" id="UP000475249">
    <property type="component" value="Unassembled WGS sequence"/>
</dbReference>
<dbReference type="Gene3D" id="2.60.120.560">
    <property type="entry name" value="Exo-inulinase, domain 1"/>
    <property type="match status" value="1"/>
</dbReference>
<organism evidence="2 3">
    <name type="scientific">Poritiphilus flavus</name>
    <dbReference type="NCBI Taxonomy" id="2697053"/>
    <lineage>
        <taxon>Bacteria</taxon>
        <taxon>Pseudomonadati</taxon>
        <taxon>Bacteroidota</taxon>
        <taxon>Flavobacteriia</taxon>
        <taxon>Flavobacteriales</taxon>
        <taxon>Flavobacteriaceae</taxon>
        <taxon>Poritiphilus</taxon>
    </lineage>
</organism>
<accession>A0A6L9EAX4</accession>
<evidence type="ECO:0000259" key="1">
    <source>
        <dbReference type="Pfam" id="PF06439"/>
    </source>
</evidence>